<dbReference type="EMBL" id="CAUOFW020003681">
    <property type="protein sequence ID" value="CAK9161445.1"/>
    <property type="molecule type" value="Genomic_DNA"/>
</dbReference>
<keyword evidence="2" id="KW-1185">Reference proteome</keyword>
<protein>
    <submittedName>
        <fullName evidence="1">Uncharacterized protein</fullName>
    </submittedName>
</protein>
<sequence length="159" mass="18236">METKKKRKAEGKHRPKVDNTCYGGIGQMKNKQVSDHSNCPKPPIMVHSSSCPKLVLQEHSAHLDKMTNVNCAAIFALRHWNSIVEIDKKHKAYDGSVRIFYANMYDVEKEDLKFKSYMTNVHFEVNPDLISKILKVPSPFIVDNTVTYPYKNLIDKPTT</sequence>
<name>A0ABC8T021_9AQUA</name>
<dbReference type="AlphaFoldDB" id="A0ABC8T021"/>
<accession>A0ABC8T021</accession>
<comment type="caution">
    <text evidence="1">The sequence shown here is derived from an EMBL/GenBank/DDBJ whole genome shotgun (WGS) entry which is preliminary data.</text>
</comment>
<dbReference type="Proteomes" id="UP001642360">
    <property type="component" value="Unassembled WGS sequence"/>
</dbReference>
<organism evidence="1 2">
    <name type="scientific">Ilex paraguariensis</name>
    <name type="common">yerba mate</name>
    <dbReference type="NCBI Taxonomy" id="185542"/>
    <lineage>
        <taxon>Eukaryota</taxon>
        <taxon>Viridiplantae</taxon>
        <taxon>Streptophyta</taxon>
        <taxon>Embryophyta</taxon>
        <taxon>Tracheophyta</taxon>
        <taxon>Spermatophyta</taxon>
        <taxon>Magnoliopsida</taxon>
        <taxon>eudicotyledons</taxon>
        <taxon>Gunneridae</taxon>
        <taxon>Pentapetalae</taxon>
        <taxon>asterids</taxon>
        <taxon>campanulids</taxon>
        <taxon>Aquifoliales</taxon>
        <taxon>Aquifoliaceae</taxon>
        <taxon>Ilex</taxon>
    </lineage>
</organism>
<evidence type="ECO:0000313" key="1">
    <source>
        <dbReference type="EMBL" id="CAK9161445.1"/>
    </source>
</evidence>
<evidence type="ECO:0000313" key="2">
    <source>
        <dbReference type="Proteomes" id="UP001642360"/>
    </source>
</evidence>
<reference evidence="1 2" key="1">
    <citation type="submission" date="2024-02" db="EMBL/GenBank/DDBJ databases">
        <authorList>
            <person name="Vignale AGUSTIN F."/>
            <person name="Sosa J E."/>
            <person name="Modenutti C."/>
        </authorList>
    </citation>
    <scope>NUCLEOTIDE SEQUENCE [LARGE SCALE GENOMIC DNA]</scope>
</reference>
<proteinExistence type="predicted"/>
<gene>
    <name evidence="1" type="ORF">ILEXP_LOCUS30245</name>
</gene>